<protein>
    <submittedName>
        <fullName evidence="1">Uncharacterized protein</fullName>
    </submittedName>
</protein>
<gene>
    <name evidence="1" type="ORF">ACFOPI_13770</name>
</gene>
<dbReference type="EMBL" id="JBHRXX010000005">
    <property type="protein sequence ID" value="MFC3684668.1"/>
    <property type="molecule type" value="Genomic_DNA"/>
</dbReference>
<evidence type="ECO:0000313" key="2">
    <source>
        <dbReference type="Proteomes" id="UP001595729"/>
    </source>
</evidence>
<organism evidence="1 2">
    <name type="scientific">Hydrogenophaga luteola</name>
    <dbReference type="NCBI Taxonomy" id="1591122"/>
    <lineage>
        <taxon>Bacteria</taxon>
        <taxon>Pseudomonadati</taxon>
        <taxon>Pseudomonadota</taxon>
        <taxon>Betaproteobacteria</taxon>
        <taxon>Burkholderiales</taxon>
        <taxon>Comamonadaceae</taxon>
        <taxon>Hydrogenophaga</taxon>
    </lineage>
</organism>
<accession>A0ABV7W5X0</accession>
<dbReference type="Proteomes" id="UP001595729">
    <property type="component" value="Unassembled WGS sequence"/>
</dbReference>
<sequence length="151" mass="17360">MPRQMSPEREREYAVLHAYLDFYSTHVAGIDPASPTHPTTVGRRIVEEYGRSKALEGLKQAVNDTVEQLRDQPLEYIQRLDAELRERGIVTFSEVRRRYASSYKRILKRGNIKTETEYYIIAGVLADFSSFASSEERAVLDKLVAQYEQGV</sequence>
<comment type="caution">
    <text evidence="1">The sequence shown here is derived from an EMBL/GenBank/DDBJ whole genome shotgun (WGS) entry which is preliminary data.</text>
</comment>
<proteinExistence type="predicted"/>
<dbReference type="RefSeq" id="WP_382174696.1">
    <property type="nucleotide sequence ID" value="NZ_JBHRXX010000005.1"/>
</dbReference>
<name>A0ABV7W5X0_9BURK</name>
<evidence type="ECO:0000313" key="1">
    <source>
        <dbReference type="EMBL" id="MFC3684668.1"/>
    </source>
</evidence>
<reference evidence="2" key="1">
    <citation type="journal article" date="2019" name="Int. J. Syst. Evol. Microbiol.">
        <title>The Global Catalogue of Microorganisms (GCM) 10K type strain sequencing project: providing services to taxonomists for standard genome sequencing and annotation.</title>
        <authorList>
            <consortium name="The Broad Institute Genomics Platform"/>
            <consortium name="The Broad Institute Genome Sequencing Center for Infectious Disease"/>
            <person name="Wu L."/>
            <person name="Ma J."/>
        </authorList>
    </citation>
    <scope>NUCLEOTIDE SEQUENCE [LARGE SCALE GENOMIC DNA]</scope>
    <source>
        <strain evidence="2">KCTC 42501</strain>
    </source>
</reference>
<keyword evidence="2" id="KW-1185">Reference proteome</keyword>